<dbReference type="AlphaFoldDB" id="A0AA36EIQ9"/>
<evidence type="ECO:0000313" key="3">
    <source>
        <dbReference type="Proteomes" id="UP001177003"/>
    </source>
</evidence>
<sequence>MGNQETLVSGSQISKPGTSESESMSPAQAQQHLSLFFALCNKKPSFLQLVFDKYDHAPKAAIHRHVPILIRALGPSYSDLLSIIYDPPHGSENLQGMRTEDDWMNMK</sequence>
<dbReference type="PANTHER" id="PTHR47184:SF3">
    <property type="entry name" value="PHOSPHATIDYLINOSITOL 3-AND 4-KINASE FAMILY PROTEIN-RELATED"/>
    <property type="match status" value="1"/>
</dbReference>
<evidence type="ECO:0000256" key="1">
    <source>
        <dbReference type="SAM" id="MobiDB-lite"/>
    </source>
</evidence>
<organism evidence="2 3">
    <name type="scientific">Lactuca saligna</name>
    <name type="common">Willowleaf lettuce</name>
    <dbReference type="NCBI Taxonomy" id="75948"/>
    <lineage>
        <taxon>Eukaryota</taxon>
        <taxon>Viridiplantae</taxon>
        <taxon>Streptophyta</taxon>
        <taxon>Embryophyta</taxon>
        <taxon>Tracheophyta</taxon>
        <taxon>Spermatophyta</taxon>
        <taxon>Magnoliopsida</taxon>
        <taxon>eudicotyledons</taxon>
        <taxon>Gunneridae</taxon>
        <taxon>Pentapetalae</taxon>
        <taxon>asterids</taxon>
        <taxon>campanulids</taxon>
        <taxon>Asterales</taxon>
        <taxon>Asteraceae</taxon>
        <taxon>Cichorioideae</taxon>
        <taxon>Cichorieae</taxon>
        <taxon>Lactucinae</taxon>
        <taxon>Lactuca</taxon>
    </lineage>
</organism>
<dbReference type="Proteomes" id="UP001177003">
    <property type="component" value="Chromosome 8"/>
</dbReference>
<gene>
    <name evidence="2" type="ORF">LSALG_LOCUS37117</name>
</gene>
<dbReference type="EMBL" id="OX465084">
    <property type="protein sequence ID" value="CAI9298346.1"/>
    <property type="molecule type" value="Genomic_DNA"/>
</dbReference>
<evidence type="ECO:0000313" key="2">
    <source>
        <dbReference type="EMBL" id="CAI9298346.1"/>
    </source>
</evidence>
<name>A0AA36EIQ9_LACSI</name>
<accession>A0AA36EIQ9</accession>
<feature type="region of interest" description="Disordered" evidence="1">
    <location>
        <begin position="1"/>
        <end position="26"/>
    </location>
</feature>
<reference evidence="2" key="1">
    <citation type="submission" date="2023-04" db="EMBL/GenBank/DDBJ databases">
        <authorList>
            <person name="Vijverberg K."/>
            <person name="Xiong W."/>
            <person name="Schranz E."/>
        </authorList>
    </citation>
    <scope>NUCLEOTIDE SEQUENCE</scope>
</reference>
<proteinExistence type="predicted"/>
<keyword evidence="3" id="KW-1185">Reference proteome</keyword>
<dbReference type="PANTHER" id="PTHR47184">
    <property type="entry name" value="PHOSPHATIDYLINOSITOL 3-AND 4-KINASE FAMILY PROTEIN-RELATED"/>
    <property type="match status" value="1"/>
</dbReference>
<protein>
    <submittedName>
        <fullName evidence="2">Uncharacterized protein</fullName>
    </submittedName>
</protein>